<name>A0A4R0NWQ6_9SPHI</name>
<accession>A0A4R0NWQ6</accession>
<organism evidence="2 3">
    <name type="scientific">Pedobacter psychroterrae</name>
    <dbReference type="NCBI Taxonomy" id="2530453"/>
    <lineage>
        <taxon>Bacteria</taxon>
        <taxon>Pseudomonadati</taxon>
        <taxon>Bacteroidota</taxon>
        <taxon>Sphingobacteriia</taxon>
        <taxon>Sphingobacteriales</taxon>
        <taxon>Sphingobacteriaceae</taxon>
        <taxon>Pedobacter</taxon>
    </lineage>
</organism>
<proteinExistence type="predicted"/>
<feature type="transmembrane region" description="Helical" evidence="1">
    <location>
        <begin position="6"/>
        <end position="30"/>
    </location>
</feature>
<keyword evidence="1" id="KW-1133">Transmembrane helix</keyword>
<reference evidence="2 3" key="1">
    <citation type="submission" date="2019-02" db="EMBL/GenBank/DDBJ databases">
        <title>Pedobacter sp. RP-1-14 sp. nov., isolated from Arctic soil.</title>
        <authorList>
            <person name="Dahal R.H."/>
        </authorList>
    </citation>
    <scope>NUCLEOTIDE SEQUENCE [LARGE SCALE GENOMIC DNA]</scope>
    <source>
        <strain evidence="2 3">RP-1-14</strain>
    </source>
</reference>
<dbReference type="EMBL" id="SJSL01000001">
    <property type="protein sequence ID" value="TCD03494.1"/>
    <property type="molecule type" value="Genomic_DNA"/>
</dbReference>
<feature type="transmembrane region" description="Helical" evidence="1">
    <location>
        <begin position="72"/>
        <end position="91"/>
    </location>
</feature>
<keyword evidence="1" id="KW-0472">Membrane</keyword>
<comment type="caution">
    <text evidence="2">The sequence shown here is derived from an EMBL/GenBank/DDBJ whole genome shotgun (WGS) entry which is preliminary data.</text>
</comment>
<feature type="transmembrane region" description="Helical" evidence="1">
    <location>
        <begin position="167"/>
        <end position="187"/>
    </location>
</feature>
<protein>
    <submittedName>
        <fullName evidence="2">Uncharacterized protein</fullName>
    </submittedName>
</protein>
<sequence>MLPHLPLYLPLTFIFTTLLAFGCIVLLIYTMSKPVGKKNMQLTTVIIAVWLALQALLSYLDVYNNSPEAIPPRIILFGVLPTILVILLLFITRKGKLFIDRLSMQMLTYVHLIRIPVELCLYALFINGAVPELMTFEGRNLDILAGLTAPLVGFFGIAQNKMGKTSLLLWNIISLALLANIVVSAVLSAPSPFQQFAFDQPNIAILYFPFSWLPSFIVPLVLFAHLAAIRKLIIK</sequence>
<keyword evidence="3" id="KW-1185">Reference proteome</keyword>
<gene>
    <name evidence="2" type="ORF">EZ437_05885</name>
</gene>
<dbReference type="AlphaFoldDB" id="A0A4R0NWQ6"/>
<evidence type="ECO:0000313" key="2">
    <source>
        <dbReference type="EMBL" id="TCD03494.1"/>
    </source>
</evidence>
<feature type="transmembrane region" description="Helical" evidence="1">
    <location>
        <begin position="112"/>
        <end position="131"/>
    </location>
</feature>
<dbReference type="OrthoDB" id="675847at2"/>
<keyword evidence="1" id="KW-0812">Transmembrane</keyword>
<feature type="transmembrane region" description="Helical" evidence="1">
    <location>
        <begin position="42"/>
        <end position="60"/>
    </location>
</feature>
<dbReference type="Proteomes" id="UP000293347">
    <property type="component" value="Unassembled WGS sequence"/>
</dbReference>
<feature type="transmembrane region" description="Helical" evidence="1">
    <location>
        <begin position="207"/>
        <end position="229"/>
    </location>
</feature>
<evidence type="ECO:0000313" key="3">
    <source>
        <dbReference type="Proteomes" id="UP000293347"/>
    </source>
</evidence>
<feature type="transmembrane region" description="Helical" evidence="1">
    <location>
        <begin position="143"/>
        <end position="160"/>
    </location>
</feature>
<evidence type="ECO:0000256" key="1">
    <source>
        <dbReference type="SAM" id="Phobius"/>
    </source>
</evidence>